<dbReference type="Proteomes" id="UP000197783">
    <property type="component" value="Unassembled WGS sequence"/>
</dbReference>
<evidence type="ECO:0000256" key="1">
    <source>
        <dbReference type="SAM" id="MobiDB-lite"/>
    </source>
</evidence>
<feature type="compositionally biased region" description="Basic and acidic residues" evidence="1">
    <location>
        <begin position="1"/>
        <end position="16"/>
    </location>
</feature>
<feature type="compositionally biased region" description="Gly residues" evidence="1">
    <location>
        <begin position="42"/>
        <end position="67"/>
    </location>
</feature>
<name>A0A245ZDY6_9SPHN</name>
<proteinExistence type="predicted"/>
<reference evidence="2 3" key="1">
    <citation type="submission" date="2017-03" db="EMBL/GenBank/DDBJ databases">
        <title>Genome sequence of Sphingomonas mucosissima DSM 17494.</title>
        <authorList>
            <person name="Poehlein A."/>
            <person name="Wuebbeler J.H."/>
            <person name="Steinbuechel A."/>
            <person name="Daniel R."/>
        </authorList>
    </citation>
    <scope>NUCLEOTIDE SEQUENCE [LARGE SCALE GENOMIC DNA]</scope>
    <source>
        <strain evidence="2 3">DSM 17494</strain>
    </source>
</reference>
<evidence type="ECO:0000313" key="3">
    <source>
        <dbReference type="Proteomes" id="UP000197783"/>
    </source>
</evidence>
<protein>
    <submittedName>
        <fullName evidence="2">Uncharacterized protein</fullName>
    </submittedName>
</protein>
<comment type="caution">
    <text evidence="2">The sequence shown here is derived from an EMBL/GenBank/DDBJ whole genome shotgun (WGS) entry which is preliminary data.</text>
</comment>
<keyword evidence="3" id="KW-1185">Reference proteome</keyword>
<organism evidence="2 3">
    <name type="scientific">Sphingomonas mucosissima</name>
    <dbReference type="NCBI Taxonomy" id="370959"/>
    <lineage>
        <taxon>Bacteria</taxon>
        <taxon>Pseudomonadati</taxon>
        <taxon>Pseudomonadota</taxon>
        <taxon>Alphaproteobacteria</taxon>
        <taxon>Sphingomonadales</taxon>
        <taxon>Sphingomonadaceae</taxon>
        <taxon>Sphingomonas</taxon>
    </lineage>
</organism>
<dbReference type="AlphaFoldDB" id="A0A245ZDY6"/>
<evidence type="ECO:0000313" key="2">
    <source>
        <dbReference type="EMBL" id="OWK27962.1"/>
    </source>
</evidence>
<dbReference type="RefSeq" id="WP_140418496.1">
    <property type="nucleotide sequence ID" value="NZ_NBBJ01000007.1"/>
</dbReference>
<accession>A0A245ZDY6</accession>
<sequence length="75" mass="7120">MAHEGDNAEQSKKVEEDAPDVDLQHQPSSGHGLSSDLQPGGTLPGGGPGASIGSIGTGGGSTGGAGTGNVPSQGR</sequence>
<feature type="region of interest" description="Disordered" evidence="1">
    <location>
        <begin position="1"/>
        <end position="75"/>
    </location>
</feature>
<gene>
    <name evidence="2" type="ORF">SPMU_32070</name>
</gene>
<feature type="compositionally biased region" description="Polar residues" evidence="1">
    <location>
        <begin position="25"/>
        <end position="37"/>
    </location>
</feature>
<dbReference type="EMBL" id="NBBJ01000007">
    <property type="protein sequence ID" value="OWK27962.1"/>
    <property type="molecule type" value="Genomic_DNA"/>
</dbReference>